<dbReference type="Pfam" id="PF01593">
    <property type="entry name" value="Amino_oxidase"/>
    <property type="match status" value="2"/>
</dbReference>
<dbReference type="GO" id="GO:0046592">
    <property type="term" value="F:polyamine oxidase activity"/>
    <property type="evidence" value="ECO:0007669"/>
    <property type="project" value="TreeGrafter"/>
</dbReference>
<dbReference type="PRINTS" id="PR00419">
    <property type="entry name" value="ADXRDTASE"/>
</dbReference>
<feature type="domain" description="Amine oxidase" evidence="2">
    <location>
        <begin position="49"/>
        <end position="296"/>
    </location>
</feature>
<name>A0A6G1SH49_9ACAR</name>
<dbReference type="AlphaFoldDB" id="A0A6G1SH49"/>
<sequence length="623" mass="69848">MQEDRLASSKNELKLDDRPPVVQAPFGCNKNPQDEPSQWAQVVIIGAGLAGLAAAQRLHESGVDDVIILDALDRVGGRVHTISHSDYLLELGAQWLHGADDNPLYQWLTSLGMLDDFQDASLGFQGIYCTNRGELSSSLVKKVIDIVCESKLALSKDENYLQHLLCDNNDNNNINNSLTTTSNKPNPTTNSKQFKNAGQVFKCHLEMRLAQDDELARNKQLVEAIFEWFLRYETIENCCDNMDEVSIQSYTDWTDLGEGTLLNFKNGYRSLLQWFCRQFPHERWLYLNKQVQNVELMKSTISRDNSTPFWTDSSGQAHKWPVLVKYKSAAGAPCVAGLEEGFKAKDCKTIACNHVIVTSSLGFLKKNMQTFFTPELPPVKQELIKSVGFGTVNKIVLQFESPFWDQSGGGVKLVWQDADFGAGRNSFPIWCRDILAFDVVRRQPNLLIGWVGGRGAKLMEDESDETVGRICLRILNRFLPKEHEKPTKLLACICSRWHSNPFTCGSYSFQSMDSFGMNVDKLHEPLYSRFEGQPGHQQLHQQSRSLRSKNYQLSSSSGASGIPRVLFAGEATAGKLYSTTHGAIISGWREADRLTDHLLASKQSAISIQCAVSNVECRSRVQC</sequence>
<feature type="domain" description="Amine oxidase" evidence="2">
    <location>
        <begin position="344"/>
        <end position="594"/>
    </location>
</feature>
<gene>
    <name evidence="3" type="primary">Smox_1</name>
    <name evidence="3" type="ORF">g.10312</name>
</gene>
<organism evidence="3">
    <name type="scientific">Aceria tosichella</name>
    <name type="common">wheat curl mite</name>
    <dbReference type="NCBI Taxonomy" id="561515"/>
    <lineage>
        <taxon>Eukaryota</taxon>
        <taxon>Metazoa</taxon>
        <taxon>Ecdysozoa</taxon>
        <taxon>Arthropoda</taxon>
        <taxon>Chelicerata</taxon>
        <taxon>Arachnida</taxon>
        <taxon>Acari</taxon>
        <taxon>Acariformes</taxon>
        <taxon>Trombidiformes</taxon>
        <taxon>Prostigmata</taxon>
        <taxon>Eupodina</taxon>
        <taxon>Eriophyoidea</taxon>
        <taxon>Eriophyidae</taxon>
        <taxon>Eriophyinae</taxon>
        <taxon>Aceriini</taxon>
        <taxon>Aceria</taxon>
    </lineage>
</organism>
<evidence type="ECO:0000313" key="3">
    <source>
        <dbReference type="EMBL" id="MDE49497.1"/>
    </source>
</evidence>
<protein>
    <submittedName>
        <fullName evidence="3">Spermine oxidase</fullName>
    </submittedName>
</protein>
<evidence type="ECO:0000256" key="1">
    <source>
        <dbReference type="SAM" id="MobiDB-lite"/>
    </source>
</evidence>
<dbReference type="InterPro" id="IPR036188">
    <property type="entry name" value="FAD/NAD-bd_sf"/>
</dbReference>
<dbReference type="PANTHER" id="PTHR10742:SF416">
    <property type="entry name" value="SPERMINE OXIDASE"/>
    <property type="match status" value="1"/>
</dbReference>
<dbReference type="Gene3D" id="3.90.660.10">
    <property type="match status" value="1"/>
</dbReference>
<evidence type="ECO:0000259" key="2">
    <source>
        <dbReference type="Pfam" id="PF01593"/>
    </source>
</evidence>
<proteinExistence type="predicted"/>
<dbReference type="InterPro" id="IPR002937">
    <property type="entry name" value="Amino_oxidase"/>
</dbReference>
<feature type="region of interest" description="Disordered" evidence="1">
    <location>
        <begin position="1"/>
        <end position="34"/>
    </location>
</feature>
<dbReference type="InterPro" id="IPR050281">
    <property type="entry name" value="Flavin_monoamine_oxidase"/>
</dbReference>
<dbReference type="PANTHER" id="PTHR10742">
    <property type="entry name" value="FLAVIN MONOAMINE OXIDASE"/>
    <property type="match status" value="1"/>
</dbReference>
<feature type="compositionally biased region" description="Basic and acidic residues" evidence="1">
    <location>
        <begin position="1"/>
        <end position="19"/>
    </location>
</feature>
<reference evidence="3" key="1">
    <citation type="submission" date="2018-10" db="EMBL/GenBank/DDBJ databases">
        <title>Transcriptome assembly of Aceria tosichella (Wheat curl mite) Type 2.</title>
        <authorList>
            <person name="Scully E.D."/>
            <person name="Geib S.M."/>
            <person name="Palmer N.A."/>
            <person name="Gupta A.K."/>
            <person name="Sarath G."/>
            <person name="Tatineni S."/>
        </authorList>
    </citation>
    <scope>NUCLEOTIDE SEQUENCE</scope>
    <source>
        <strain evidence="3">LincolnNE</strain>
    </source>
</reference>
<dbReference type="Gene3D" id="3.50.50.60">
    <property type="entry name" value="FAD/NAD(P)-binding domain"/>
    <property type="match status" value="2"/>
</dbReference>
<dbReference type="SUPFAM" id="SSF54373">
    <property type="entry name" value="FAD-linked reductases, C-terminal domain"/>
    <property type="match status" value="1"/>
</dbReference>
<dbReference type="SUPFAM" id="SSF51905">
    <property type="entry name" value="FAD/NAD(P)-binding domain"/>
    <property type="match status" value="1"/>
</dbReference>
<accession>A0A6G1SH49</accession>
<dbReference type="EMBL" id="GGYP01004726">
    <property type="protein sequence ID" value="MDE49497.1"/>
    <property type="molecule type" value="Transcribed_RNA"/>
</dbReference>